<evidence type="ECO:0000313" key="3">
    <source>
        <dbReference type="Proteomes" id="UP000576082"/>
    </source>
</evidence>
<proteinExistence type="predicted"/>
<protein>
    <recommendedName>
        <fullName evidence="4">Integral membrane protein</fullName>
    </recommendedName>
</protein>
<dbReference type="RefSeq" id="WP_169656363.1">
    <property type="nucleotide sequence ID" value="NZ_JABANE010000018.1"/>
</dbReference>
<feature type="transmembrane region" description="Helical" evidence="1">
    <location>
        <begin position="85"/>
        <end position="106"/>
    </location>
</feature>
<dbReference type="Proteomes" id="UP000576082">
    <property type="component" value="Unassembled WGS sequence"/>
</dbReference>
<comment type="caution">
    <text evidence="2">The sequence shown here is derived from an EMBL/GenBank/DDBJ whole genome shotgun (WGS) entry which is preliminary data.</text>
</comment>
<gene>
    <name evidence="2" type="ORF">HHU12_08765</name>
</gene>
<accession>A0A7X9P1X7</accession>
<dbReference type="EMBL" id="JABANE010000018">
    <property type="protein sequence ID" value="NME68049.1"/>
    <property type="molecule type" value="Genomic_DNA"/>
</dbReference>
<keyword evidence="1" id="KW-1133">Transmembrane helix</keyword>
<organism evidence="2 3">
    <name type="scientific">Flammeovirga aprica JL-4</name>
    <dbReference type="NCBI Taxonomy" id="694437"/>
    <lineage>
        <taxon>Bacteria</taxon>
        <taxon>Pseudomonadati</taxon>
        <taxon>Bacteroidota</taxon>
        <taxon>Cytophagia</taxon>
        <taxon>Cytophagales</taxon>
        <taxon>Flammeovirgaceae</taxon>
        <taxon>Flammeovirga</taxon>
    </lineage>
</organism>
<dbReference type="AlphaFoldDB" id="A0A7X9P1X7"/>
<name>A0A7X9P1X7_9BACT</name>
<keyword evidence="1" id="KW-0472">Membrane</keyword>
<keyword evidence="3" id="KW-1185">Reference proteome</keyword>
<feature type="transmembrane region" description="Helical" evidence="1">
    <location>
        <begin position="6"/>
        <end position="26"/>
    </location>
</feature>
<feature type="transmembrane region" description="Helical" evidence="1">
    <location>
        <begin position="55"/>
        <end position="73"/>
    </location>
</feature>
<reference evidence="2 3" key="1">
    <citation type="submission" date="2020-04" db="EMBL/GenBank/DDBJ databases">
        <title>Flammeovirga sp. SR4, a novel species isolated from seawater.</title>
        <authorList>
            <person name="Wang X."/>
        </authorList>
    </citation>
    <scope>NUCLEOTIDE SEQUENCE [LARGE SCALE GENOMIC DNA]</scope>
    <source>
        <strain evidence="2 3">ATCC 23126</strain>
    </source>
</reference>
<evidence type="ECO:0000313" key="2">
    <source>
        <dbReference type="EMBL" id="NME68049.1"/>
    </source>
</evidence>
<sequence length="123" mass="14314">MKLIIAYSIYLPVVLCLTFYVSKTLFSNSKVYMMDIFNGREEIAMATNKLFETGFYLLNIGFALVILEMYLYNDTYQDMIETLSYKLGSFSIYLGVVLFFNLYLFMRGKKKSAEKKQFNSAQA</sequence>
<keyword evidence="1" id="KW-0812">Transmembrane</keyword>
<evidence type="ECO:0008006" key="4">
    <source>
        <dbReference type="Google" id="ProtNLM"/>
    </source>
</evidence>
<evidence type="ECO:0000256" key="1">
    <source>
        <dbReference type="SAM" id="Phobius"/>
    </source>
</evidence>